<evidence type="ECO:0000256" key="1">
    <source>
        <dbReference type="PROSITE-ProRule" id="PRU00339"/>
    </source>
</evidence>
<dbReference type="Proteomes" id="UP000266426">
    <property type="component" value="Unassembled WGS sequence"/>
</dbReference>
<accession>A0A3A4R2X8</accession>
<dbReference type="SUPFAM" id="SSF48452">
    <property type="entry name" value="TPR-like"/>
    <property type="match status" value="1"/>
</dbReference>
<dbReference type="Gene3D" id="1.25.40.10">
    <property type="entry name" value="Tetratricopeptide repeat domain"/>
    <property type="match status" value="1"/>
</dbReference>
<dbReference type="Pfam" id="PF13181">
    <property type="entry name" value="TPR_8"/>
    <property type="match status" value="1"/>
</dbReference>
<dbReference type="PANTHER" id="PTHR12558:SF13">
    <property type="entry name" value="CELL DIVISION CYCLE PROTEIN 27 HOMOLOG"/>
    <property type="match status" value="1"/>
</dbReference>
<proteinExistence type="predicted"/>
<dbReference type="PANTHER" id="PTHR12558">
    <property type="entry name" value="CELL DIVISION CYCLE 16,23,27"/>
    <property type="match status" value="1"/>
</dbReference>
<dbReference type="Pfam" id="PF13485">
    <property type="entry name" value="Peptidase_MA_2"/>
    <property type="match status" value="1"/>
</dbReference>
<comment type="caution">
    <text evidence="3">The sequence shown here is derived from an EMBL/GenBank/DDBJ whole genome shotgun (WGS) entry which is preliminary data.</text>
</comment>
<dbReference type="EMBL" id="QZJZ01000051">
    <property type="protein sequence ID" value="RJP59332.1"/>
    <property type="molecule type" value="Genomic_DNA"/>
</dbReference>
<dbReference type="InterPro" id="IPR011990">
    <property type="entry name" value="TPR-like_helical_dom_sf"/>
</dbReference>
<organism evidence="3 4">
    <name type="scientific">Candidatus Auribacter fodinae</name>
    <dbReference type="NCBI Taxonomy" id="2093366"/>
    <lineage>
        <taxon>Bacteria</taxon>
        <taxon>Pseudomonadati</taxon>
        <taxon>Candidatus Auribacterota</taxon>
        <taxon>Candidatus Auribacteria</taxon>
        <taxon>Candidatus Auribacterales</taxon>
        <taxon>Candidatus Auribacteraceae</taxon>
        <taxon>Candidatus Auribacter</taxon>
    </lineage>
</organism>
<dbReference type="AlphaFoldDB" id="A0A3A4R2X8"/>
<dbReference type="InterPro" id="IPR039568">
    <property type="entry name" value="Peptidase_MA-like_dom"/>
</dbReference>
<sequence>MPILLYMKPVRLEKLRILIDYFCHDALHKALVGILFLLPFIIPVWTISRTSSQYETFQKIRILNEEGIRWCNQKEYSKSISHFQGALRLDPDNKTVKSNLASAYTELAVELKSKGNADQAIIALEKASELNTGNENVHVLLAKLYFEKGDLMYAEREARIALIMKPGDPYLLKFLAHVNFLLEDFNEALDQYHTLADSKAIPENSTELNRLKQEQEVVNTYKKTNCHPFIVYYPDDTYEQRAKWIAESLVRVYLKLGSWWNFNPQHEIPVYMYPENTFFRVTRSSAGVIGVYDGKIRLLVNHDHKIRLQKTAVHEYTHFALNGLTHMNIPFWCNEGIAQYVAGEWDPIRAKMFDVAIERRQMMDFKDMDTEELSSFFDTHDRTLAYIQSYVAILFLVEQYGEKSITELISCLKKGWTAEKAVEHITLLSYAEFTSDLTAYYLQARKDDAEGVRTVLSRNENPL</sequence>
<reference evidence="3 4" key="1">
    <citation type="journal article" date="2017" name="ISME J.">
        <title>Energy and carbon metabolisms in a deep terrestrial subsurface fluid microbial community.</title>
        <authorList>
            <person name="Momper L."/>
            <person name="Jungbluth S.P."/>
            <person name="Lee M.D."/>
            <person name="Amend J.P."/>
        </authorList>
    </citation>
    <scope>NUCLEOTIDE SEQUENCE [LARGE SCALE GENOMIC DNA]</scope>
    <source>
        <strain evidence="3">SURF_26</strain>
    </source>
</reference>
<dbReference type="PROSITE" id="PS50005">
    <property type="entry name" value="TPR"/>
    <property type="match status" value="1"/>
</dbReference>
<gene>
    <name evidence="3" type="ORF">C4541_06285</name>
</gene>
<dbReference type="SMART" id="SM00028">
    <property type="entry name" value="TPR"/>
    <property type="match status" value="4"/>
</dbReference>
<keyword evidence="1" id="KW-0802">TPR repeat</keyword>
<evidence type="ECO:0000259" key="2">
    <source>
        <dbReference type="Pfam" id="PF13485"/>
    </source>
</evidence>
<evidence type="ECO:0000313" key="3">
    <source>
        <dbReference type="EMBL" id="RJP59332.1"/>
    </source>
</evidence>
<protein>
    <recommendedName>
        <fullName evidence="2">Peptidase MA-like domain-containing protein</fullName>
    </recommendedName>
</protein>
<dbReference type="InterPro" id="IPR019734">
    <property type="entry name" value="TPR_rpt"/>
</dbReference>
<evidence type="ECO:0000313" key="4">
    <source>
        <dbReference type="Proteomes" id="UP000266426"/>
    </source>
</evidence>
<name>A0A3A4R2X8_9BACT</name>
<feature type="repeat" description="TPR" evidence="1">
    <location>
        <begin position="60"/>
        <end position="93"/>
    </location>
</feature>
<feature type="domain" description="Peptidase MA-like" evidence="2">
    <location>
        <begin position="309"/>
        <end position="424"/>
    </location>
</feature>